<dbReference type="PROSITE" id="PS50109">
    <property type="entry name" value="HIS_KIN"/>
    <property type="match status" value="1"/>
</dbReference>
<dbReference type="Pfam" id="PF02518">
    <property type="entry name" value="HATPase_c"/>
    <property type="match status" value="1"/>
</dbReference>
<dbReference type="InterPro" id="IPR036097">
    <property type="entry name" value="HisK_dim/P_sf"/>
</dbReference>
<keyword evidence="11" id="KW-0067">ATP-binding</keyword>
<dbReference type="Pfam" id="PF00672">
    <property type="entry name" value="HAMP"/>
    <property type="match status" value="1"/>
</dbReference>
<evidence type="ECO:0000313" key="20">
    <source>
        <dbReference type="Proteomes" id="UP000193495"/>
    </source>
</evidence>
<dbReference type="InterPro" id="IPR036890">
    <property type="entry name" value="HATPase_C_sf"/>
</dbReference>
<evidence type="ECO:0000256" key="15">
    <source>
        <dbReference type="SAM" id="Phobius"/>
    </source>
</evidence>
<comment type="catalytic activity">
    <reaction evidence="1">
        <text>ATP + protein L-histidine = ADP + protein N-phospho-L-histidine.</text>
        <dbReference type="EC" id="2.7.13.3"/>
    </reaction>
</comment>
<feature type="transmembrane region" description="Helical" evidence="15">
    <location>
        <begin position="12"/>
        <end position="35"/>
    </location>
</feature>
<evidence type="ECO:0000256" key="7">
    <source>
        <dbReference type="ARBA" id="ARBA00022679"/>
    </source>
</evidence>
<keyword evidence="21" id="KW-1185">Reference proteome</keyword>
<dbReference type="Gene3D" id="1.10.8.500">
    <property type="entry name" value="HAMP domain in histidine kinase"/>
    <property type="match status" value="1"/>
</dbReference>
<dbReference type="CDD" id="cd00075">
    <property type="entry name" value="HATPase"/>
    <property type="match status" value="1"/>
</dbReference>
<evidence type="ECO:0000313" key="19">
    <source>
        <dbReference type="EMBL" id="SLN64759.1"/>
    </source>
</evidence>
<dbReference type="Gene3D" id="1.10.287.130">
    <property type="match status" value="1"/>
</dbReference>
<dbReference type="InterPro" id="IPR003661">
    <property type="entry name" value="HisK_dim/P_dom"/>
</dbReference>
<keyword evidence="13" id="KW-0902">Two-component regulatory system</keyword>
<keyword evidence="4" id="KW-1003">Cell membrane</keyword>
<dbReference type="InterPro" id="IPR003594">
    <property type="entry name" value="HATPase_dom"/>
</dbReference>
<dbReference type="Pfam" id="PF00512">
    <property type="entry name" value="HisKA"/>
    <property type="match status" value="1"/>
</dbReference>
<dbReference type="SMART" id="SM00304">
    <property type="entry name" value="HAMP"/>
    <property type="match status" value="1"/>
</dbReference>
<evidence type="ECO:0000256" key="12">
    <source>
        <dbReference type="ARBA" id="ARBA00022989"/>
    </source>
</evidence>
<dbReference type="EMBL" id="FWFY01000011">
    <property type="protein sequence ID" value="SLN64759.1"/>
    <property type="molecule type" value="Genomic_DNA"/>
</dbReference>
<dbReference type="EMBL" id="PYGB01000010">
    <property type="protein sequence ID" value="PSK83546.1"/>
    <property type="molecule type" value="Genomic_DNA"/>
</dbReference>
<evidence type="ECO:0000313" key="18">
    <source>
        <dbReference type="EMBL" id="PSK83546.1"/>
    </source>
</evidence>
<keyword evidence="6" id="KW-0597">Phosphoprotein</keyword>
<keyword evidence="10 18" id="KW-0418">Kinase</keyword>
<keyword evidence="5" id="KW-0997">Cell inner membrane</keyword>
<dbReference type="GO" id="GO:0005524">
    <property type="term" value="F:ATP binding"/>
    <property type="evidence" value="ECO:0007669"/>
    <property type="project" value="UniProtKB-KW"/>
</dbReference>
<dbReference type="SMART" id="SM00387">
    <property type="entry name" value="HATPase_c"/>
    <property type="match status" value="1"/>
</dbReference>
<evidence type="ECO:0000256" key="2">
    <source>
        <dbReference type="ARBA" id="ARBA00004429"/>
    </source>
</evidence>
<dbReference type="GO" id="GO:0005886">
    <property type="term" value="C:plasma membrane"/>
    <property type="evidence" value="ECO:0007669"/>
    <property type="project" value="UniProtKB-SubCell"/>
</dbReference>
<evidence type="ECO:0000256" key="1">
    <source>
        <dbReference type="ARBA" id="ARBA00000085"/>
    </source>
</evidence>
<evidence type="ECO:0000256" key="9">
    <source>
        <dbReference type="ARBA" id="ARBA00022741"/>
    </source>
</evidence>
<evidence type="ECO:0000256" key="11">
    <source>
        <dbReference type="ARBA" id="ARBA00022840"/>
    </source>
</evidence>
<reference evidence="18 21" key="2">
    <citation type="submission" date="2018-03" db="EMBL/GenBank/DDBJ databases">
        <title>Genomic Encyclopedia of Archaeal and Bacterial Type Strains, Phase II (KMG-II): from individual species to whole genera.</title>
        <authorList>
            <person name="Goeker M."/>
        </authorList>
    </citation>
    <scope>NUCLEOTIDE SEQUENCE [LARGE SCALE GENOMIC DNA]</scope>
    <source>
        <strain evidence="18 21">DSM 29956</strain>
    </source>
</reference>
<dbReference type="SUPFAM" id="SSF55874">
    <property type="entry name" value="ATPase domain of HSP90 chaperone/DNA topoisomerase II/histidine kinase"/>
    <property type="match status" value="1"/>
</dbReference>
<evidence type="ECO:0000256" key="3">
    <source>
        <dbReference type="ARBA" id="ARBA00012438"/>
    </source>
</evidence>
<dbReference type="GO" id="GO:0000155">
    <property type="term" value="F:phosphorelay sensor kinase activity"/>
    <property type="evidence" value="ECO:0007669"/>
    <property type="project" value="InterPro"/>
</dbReference>
<keyword evidence="14 15" id="KW-0472">Membrane</keyword>
<evidence type="ECO:0000259" key="16">
    <source>
        <dbReference type="PROSITE" id="PS50109"/>
    </source>
</evidence>
<evidence type="ECO:0000256" key="14">
    <source>
        <dbReference type="ARBA" id="ARBA00023136"/>
    </source>
</evidence>
<reference evidence="19 20" key="1">
    <citation type="submission" date="2017-03" db="EMBL/GenBank/DDBJ databases">
        <authorList>
            <person name="Afonso C.L."/>
            <person name="Miller P.J."/>
            <person name="Scott M.A."/>
            <person name="Spackman E."/>
            <person name="Goraichik I."/>
            <person name="Dimitrov K.M."/>
            <person name="Suarez D.L."/>
            <person name="Swayne D.E."/>
        </authorList>
    </citation>
    <scope>NUCLEOTIDE SEQUENCE [LARGE SCALE GENOMIC DNA]</scope>
    <source>
        <strain evidence="19 20">CECT 8367</strain>
    </source>
</reference>
<evidence type="ECO:0000256" key="5">
    <source>
        <dbReference type="ARBA" id="ARBA00022519"/>
    </source>
</evidence>
<comment type="subcellular location">
    <subcellularLocation>
        <location evidence="2">Cell inner membrane</location>
        <topology evidence="2">Multi-pass membrane protein</topology>
    </subcellularLocation>
</comment>
<evidence type="ECO:0000256" key="8">
    <source>
        <dbReference type="ARBA" id="ARBA00022692"/>
    </source>
</evidence>
<dbReference type="SUPFAM" id="SSF47384">
    <property type="entry name" value="Homodimeric domain of signal transducing histidine kinase"/>
    <property type="match status" value="1"/>
</dbReference>
<sequence>MIKRLLPAGLAARFALLLAAALVTANLVALGLLAFERDRLDREAGAARELERIVALVPAMEALPPRARQQLARQASTRLARITVESVPVVAAPARSGRAGVLEARIGAALEEREVRVAISERAASGRGSGGPARPRGGTIAVSIALQAEEPVWLNVMAAGLRPPDGVRGEVFMLVLGLSLLTVLAVGLWFVRQLTRPLAALAEAAHAAGRGDRGVRVPETGAREMRAAAAAFNDMQGRIARFEAERTRTLAAVGHDLRTPITSLRIRAEMLDEEEGEPMIRTLDEMAVMAEGLVAFAKSGHEAEPSGKIDLAALLQRLCEERGARFEGGGAPPVTGRPVALSRAFGNLVDNAIRYGGSARVRLKQEGGMAVVRVVDEGPGIPEARLEGMFEPFVRGEDSRSLDTGGAGLGLSITRTIIRAHGGEIRLSNRPEGGLEARVELPAG</sequence>
<keyword evidence="8 15" id="KW-0812">Transmembrane</keyword>
<dbReference type="Proteomes" id="UP000193495">
    <property type="component" value="Unassembled WGS sequence"/>
</dbReference>
<gene>
    <name evidence="19" type="primary">envZ_3</name>
    <name evidence="18" type="ORF">CLV79_110127</name>
    <name evidence="19" type="ORF">LOS8367_03191</name>
</gene>
<dbReference type="InterPro" id="IPR004358">
    <property type="entry name" value="Sig_transdc_His_kin-like_C"/>
</dbReference>
<organism evidence="19 20">
    <name type="scientific">Limimaricola soesokkakensis</name>
    <dbReference type="NCBI Taxonomy" id="1343159"/>
    <lineage>
        <taxon>Bacteria</taxon>
        <taxon>Pseudomonadati</taxon>
        <taxon>Pseudomonadota</taxon>
        <taxon>Alphaproteobacteria</taxon>
        <taxon>Rhodobacterales</taxon>
        <taxon>Paracoccaceae</taxon>
        <taxon>Limimaricola</taxon>
    </lineage>
</organism>
<evidence type="ECO:0000256" key="4">
    <source>
        <dbReference type="ARBA" id="ARBA00022475"/>
    </source>
</evidence>
<evidence type="ECO:0000256" key="10">
    <source>
        <dbReference type="ARBA" id="ARBA00022777"/>
    </source>
</evidence>
<feature type="domain" description="HAMP" evidence="17">
    <location>
        <begin position="192"/>
        <end position="244"/>
    </location>
</feature>
<dbReference type="SUPFAM" id="SSF158472">
    <property type="entry name" value="HAMP domain-like"/>
    <property type="match status" value="1"/>
</dbReference>
<dbReference type="AlphaFoldDB" id="A0A1X6ZXV4"/>
<proteinExistence type="predicted"/>
<keyword evidence="12 15" id="KW-1133">Transmembrane helix</keyword>
<dbReference type="InterPro" id="IPR005467">
    <property type="entry name" value="His_kinase_dom"/>
</dbReference>
<evidence type="ECO:0000259" key="17">
    <source>
        <dbReference type="PROSITE" id="PS50885"/>
    </source>
</evidence>
<dbReference type="InterPro" id="IPR050980">
    <property type="entry name" value="2C_sensor_his_kinase"/>
</dbReference>
<dbReference type="Gene3D" id="3.30.565.10">
    <property type="entry name" value="Histidine kinase-like ATPase, C-terminal domain"/>
    <property type="match status" value="1"/>
</dbReference>
<dbReference type="PANTHER" id="PTHR44936:SF5">
    <property type="entry name" value="SENSOR HISTIDINE KINASE ENVZ"/>
    <property type="match status" value="1"/>
</dbReference>
<dbReference type="RefSeq" id="WP_085897498.1">
    <property type="nucleotide sequence ID" value="NZ_FWFY01000011.1"/>
</dbReference>
<dbReference type="EC" id="2.7.13.3" evidence="3"/>
<dbReference type="PANTHER" id="PTHR44936">
    <property type="entry name" value="SENSOR PROTEIN CREC"/>
    <property type="match status" value="1"/>
</dbReference>
<accession>A0A1X6ZXV4</accession>
<protein>
    <recommendedName>
        <fullName evidence="3">histidine kinase</fullName>
        <ecNumber evidence="3">2.7.13.3</ecNumber>
    </recommendedName>
</protein>
<dbReference type="SMART" id="SM00388">
    <property type="entry name" value="HisKA"/>
    <property type="match status" value="1"/>
</dbReference>
<dbReference type="CDD" id="cd00082">
    <property type="entry name" value="HisKA"/>
    <property type="match status" value="1"/>
</dbReference>
<evidence type="ECO:0000256" key="13">
    <source>
        <dbReference type="ARBA" id="ARBA00023012"/>
    </source>
</evidence>
<dbReference type="Proteomes" id="UP000240624">
    <property type="component" value="Unassembled WGS sequence"/>
</dbReference>
<keyword evidence="9" id="KW-0547">Nucleotide-binding</keyword>
<keyword evidence="7 19" id="KW-0808">Transferase</keyword>
<feature type="domain" description="Histidine kinase" evidence="16">
    <location>
        <begin position="252"/>
        <end position="444"/>
    </location>
</feature>
<dbReference type="InterPro" id="IPR003660">
    <property type="entry name" value="HAMP_dom"/>
</dbReference>
<evidence type="ECO:0000256" key="6">
    <source>
        <dbReference type="ARBA" id="ARBA00022553"/>
    </source>
</evidence>
<dbReference type="PRINTS" id="PR00344">
    <property type="entry name" value="BCTRLSENSOR"/>
</dbReference>
<evidence type="ECO:0000313" key="21">
    <source>
        <dbReference type="Proteomes" id="UP000240624"/>
    </source>
</evidence>
<name>A0A1X6ZXV4_9RHOB</name>
<feature type="transmembrane region" description="Helical" evidence="15">
    <location>
        <begin position="171"/>
        <end position="191"/>
    </location>
</feature>
<dbReference type="PROSITE" id="PS50885">
    <property type="entry name" value="HAMP"/>
    <property type="match status" value="1"/>
</dbReference>